<comment type="caution">
    <text evidence="2">The sequence shown here is derived from an EMBL/GenBank/DDBJ whole genome shotgun (WGS) entry which is preliminary data.</text>
</comment>
<dbReference type="Proteomes" id="UP000317043">
    <property type="component" value="Unassembled WGS sequence"/>
</dbReference>
<protein>
    <submittedName>
        <fullName evidence="2">Putative NADH-flavin reductase</fullName>
    </submittedName>
</protein>
<organism evidence="2 3">
    <name type="scientific">Stackebrandtia endophytica</name>
    <dbReference type="NCBI Taxonomy" id="1496996"/>
    <lineage>
        <taxon>Bacteria</taxon>
        <taxon>Bacillati</taxon>
        <taxon>Actinomycetota</taxon>
        <taxon>Actinomycetes</taxon>
        <taxon>Glycomycetales</taxon>
        <taxon>Glycomycetaceae</taxon>
        <taxon>Stackebrandtia</taxon>
    </lineage>
</organism>
<gene>
    <name evidence="2" type="ORF">FB566_3097</name>
</gene>
<sequence length="251" mass="26982">MTHELVIPLVADGRSSVVHCGLLLTEVELSAAERRNPGDTMTETPLTLLILGASGGTGKLLVEQALAAGHHVVAAVRNPAKIDTRHERLRVHRADVADPDDLRPLVAEADAVLSALGTVDRPICEPAIRAVLAAATSPVRVVAVSAQPVNRDDSEEGIMKKRVILPLVRRIYRRQYADLAGMEAVLRDSDACWTVLRPPYLTDKPSTGGYRLRVEGNPISGNSLPRADLARAMLDLVADETTHRKAIGIAT</sequence>
<evidence type="ECO:0000313" key="2">
    <source>
        <dbReference type="EMBL" id="TQL77538.1"/>
    </source>
</evidence>
<dbReference type="Gene3D" id="3.40.50.720">
    <property type="entry name" value="NAD(P)-binding Rossmann-like Domain"/>
    <property type="match status" value="1"/>
</dbReference>
<feature type="domain" description="NAD(P)-binding" evidence="1">
    <location>
        <begin position="52"/>
        <end position="239"/>
    </location>
</feature>
<dbReference type="PANTHER" id="PTHR43355:SF2">
    <property type="entry name" value="FLAVIN REDUCTASE (NADPH)"/>
    <property type="match status" value="1"/>
</dbReference>
<dbReference type="InterPro" id="IPR036291">
    <property type="entry name" value="NAD(P)-bd_dom_sf"/>
</dbReference>
<dbReference type="PANTHER" id="PTHR43355">
    <property type="entry name" value="FLAVIN REDUCTASE (NADPH)"/>
    <property type="match status" value="1"/>
</dbReference>
<dbReference type="GO" id="GO:0004074">
    <property type="term" value="F:biliverdin reductase [NAD(P)H] activity"/>
    <property type="evidence" value="ECO:0007669"/>
    <property type="project" value="TreeGrafter"/>
</dbReference>
<name>A0A543AY87_9ACTN</name>
<proteinExistence type="predicted"/>
<dbReference type="InterPro" id="IPR016040">
    <property type="entry name" value="NAD(P)-bd_dom"/>
</dbReference>
<accession>A0A543AY87</accession>
<evidence type="ECO:0000259" key="1">
    <source>
        <dbReference type="Pfam" id="PF13460"/>
    </source>
</evidence>
<dbReference type="AlphaFoldDB" id="A0A543AY87"/>
<dbReference type="EMBL" id="VFOW01000001">
    <property type="protein sequence ID" value="TQL77538.1"/>
    <property type="molecule type" value="Genomic_DNA"/>
</dbReference>
<dbReference type="SUPFAM" id="SSF51735">
    <property type="entry name" value="NAD(P)-binding Rossmann-fold domains"/>
    <property type="match status" value="1"/>
</dbReference>
<dbReference type="Pfam" id="PF13460">
    <property type="entry name" value="NAD_binding_10"/>
    <property type="match status" value="1"/>
</dbReference>
<dbReference type="InParanoid" id="A0A543AY87"/>
<reference evidence="2 3" key="1">
    <citation type="submission" date="2019-06" db="EMBL/GenBank/DDBJ databases">
        <title>Sequencing the genomes of 1000 actinobacteria strains.</title>
        <authorList>
            <person name="Klenk H.-P."/>
        </authorList>
    </citation>
    <scope>NUCLEOTIDE SEQUENCE [LARGE SCALE GENOMIC DNA]</scope>
    <source>
        <strain evidence="2 3">DSM 45928</strain>
    </source>
</reference>
<dbReference type="GO" id="GO:0042602">
    <property type="term" value="F:riboflavin reductase (NADPH) activity"/>
    <property type="evidence" value="ECO:0007669"/>
    <property type="project" value="TreeGrafter"/>
</dbReference>
<evidence type="ECO:0000313" key="3">
    <source>
        <dbReference type="Proteomes" id="UP000317043"/>
    </source>
</evidence>
<dbReference type="InterPro" id="IPR051606">
    <property type="entry name" value="Polyketide_Oxido-like"/>
</dbReference>
<keyword evidence="3" id="KW-1185">Reference proteome</keyword>